<dbReference type="Pfam" id="PF25690">
    <property type="entry name" value="Phage_gp49"/>
    <property type="match status" value="1"/>
</dbReference>
<protein>
    <submittedName>
        <fullName evidence="1">Uncharacterized protein</fullName>
    </submittedName>
</protein>
<name>A0A6J5NV26_9CAUD</name>
<proteinExistence type="predicted"/>
<gene>
    <name evidence="1" type="ORF">UFOVP802_17</name>
</gene>
<dbReference type="EMBL" id="LR796753">
    <property type="protein sequence ID" value="CAB4163319.1"/>
    <property type="molecule type" value="Genomic_DNA"/>
</dbReference>
<evidence type="ECO:0000313" key="1">
    <source>
        <dbReference type="EMBL" id="CAB4163319.1"/>
    </source>
</evidence>
<accession>A0A6J5NV26</accession>
<dbReference type="InterPro" id="IPR057999">
    <property type="entry name" value="Gp49"/>
</dbReference>
<reference evidence="1" key="1">
    <citation type="submission" date="2020-04" db="EMBL/GenBank/DDBJ databases">
        <authorList>
            <person name="Chiriac C."/>
            <person name="Salcher M."/>
            <person name="Ghai R."/>
            <person name="Kavagutti S V."/>
        </authorList>
    </citation>
    <scope>NUCLEOTIDE SEQUENCE</scope>
</reference>
<sequence>MDGYEDVNSRIKRFRIAHPTGRIETSIIDINIEKGYVLMQAQAFREYEDLYPSAVDFAFEMRATHGVNQNFWIENCSTSAIGRVIGLLMPSENRSTVQDMEKVERLALVPNTSTVEDVWAVNSTIAEVAFGMASTTLPPDSPTCQHGHRIFKEGTSTKTGKAYHGYVCSSKSKDNQCQPDWYVLGSDGKWKPQG</sequence>
<organism evidence="1">
    <name type="scientific">uncultured Caudovirales phage</name>
    <dbReference type="NCBI Taxonomy" id="2100421"/>
    <lineage>
        <taxon>Viruses</taxon>
        <taxon>Duplodnaviria</taxon>
        <taxon>Heunggongvirae</taxon>
        <taxon>Uroviricota</taxon>
        <taxon>Caudoviricetes</taxon>
        <taxon>Peduoviridae</taxon>
        <taxon>Maltschvirus</taxon>
        <taxon>Maltschvirus maltsch</taxon>
    </lineage>
</organism>